<dbReference type="AlphaFoldDB" id="A0A078MRQ2"/>
<reference evidence="1" key="1">
    <citation type="submission" date="2014-07" db="EMBL/GenBank/DDBJ databases">
        <authorList>
            <person name="Urmite Genomes Urmite Genomes"/>
        </authorList>
    </citation>
    <scope>NUCLEOTIDE SEQUENCE</scope>
    <source>
        <strain evidence="1">11W110_air</strain>
    </source>
</reference>
<dbReference type="PATRIC" id="fig|1461584.3.peg.828"/>
<evidence type="ECO:0000313" key="1">
    <source>
        <dbReference type="EMBL" id="CEA07521.1"/>
    </source>
</evidence>
<organism evidence="1">
    <name type="scientific">Arthrobacter saudimassiliensis</name>
    <dbReference type="NCBI Taxonomy" id="1461584"/>
    <lineage>
        <taxon>Bacteria</taxon>
        <taxon>Bacillati</taxon>
        <taxon>Actinomycetota</taxon>
        <taxon>Actinomycetes</taxon>
        <taxon>Micrococcales</taxon>
        <taxon>Micrococcaceae</taxon>
        <taxon>Arthrobacter</taxon>
    </lineage>
</organism>
<sequence length="120" mass="12818">MTREERPPLLARALLQELHEQMGTEATAAFVRNYISMWDSRYARLETACLEDDAAAAMDVVLSIKTASHMAGAARLSALASTAQHHLGSYDVAAVSAMLGSFRSCGAETMLSLAARTGCP</sequence>
<name>A0A078MRQ2_9MICC</name>
<evidence type="ECO:0008006" key="2">
    <source>
        <dbReference type="Google" id="ProtNLM"/>
    </source>
</evidence>
<dbReference type="InterPro" id="IPR036641">
    <property type="entry name" value="HPT_dom_sf"/>
</dbReference>
<dbReference type="GO" id="GO:0000160">
    <property type="term" value="P:phosphorelay signal transduction system"/>
    <property type="evidence" value="ECO:0007669"/>
    <property type="project" value="InterPro"/>
</dbReference>
<accession>A0A078MRQ2</accession>
<dbReference type="Gene3D" id="1.20.120.160">
    <property type="entry name" value="HPT domain"/>
    <property type="match status" value="1"/>
</dbReference>
<dbReference type="SUPFAM" id="SSF47226">
    <property type="entry name" value="Histidine-containing phosphotransfer domain, HPT domain"/>
    <property type="match status" value="1"/>
</dbReference>
<proteinExistence type="predicted"/>
<dbReference type="EMBL" id="LN483070">
    <property type="protein sequence ID" value="CEA07521.1"/>
    <property type="molecule type" value="Genomic_DNA"/>
</dbReference>
<protein>
    <recommendedName>
        <fullName evidence="2">Hpt domain protein</fullName>
    </recommendedName>
</protein>
<gene>
    <name evidence="1" type="ORF">BN1051_00836</name>
</gene>